<dbReference type="EMBL" id="UOEL01000015">
    <property type="protein sequence ID" value="VAW10197.1"/>
    <property type="molecule type" value="Genomic_DNA"/>
</dbReference>
<proteinExistence type="predicted"/>
<name>A0A3B0T9Y2_9ZZZZ</name>
<protein>
    <submittedName>
        <fullName evidence="1">Uncharacterized protein</fullName>
    </submittedName>
</protein>
<sequence length="187" mass="21308">MENDKLNILFEKLQGTFDIEEPSSDHQQLFMEKLQTSKGVVSLRPKKKSWWRPLGIVASVVILCSTGIGLYNTSISDIDQQVAKILPEASKTELYFSGLIEEQIKQLEDEDTPETKKIIEDTIIQLKKLETNYIQLEQDLLNGGNSKLILSAMITNFQTRIDLLKDVLGQIETIKNLKTRNDEQITI</sequence>
<accession>A0A3B0T9Y2</accession>
<gene>
    <name evidence="1" type="ORF">MNBD_BACTEROID03-1095</name>
</gene>
<evidence type="ECO:0000313" key="1">
    <source>
        <dbReference type="EMBL" id="VAW10197.1"/>
    </source>
</evidence>
<reference evidence="1" key="1">
    <citation type="submission" date="2018-06" db="EMBL/GenBank/DDBJ databases">
        <authorList>
            <person name="Zhirakovskaya E."/>
        </authorList>
    </citation>
    <scope>NUCLEOTIDE SEQUENCE</scope>
</reference>
<dbReference type="AlphaFoldDB" id="A0A3B0T9Y2"/>
<organism evidence="1">
    <name type="scientific">hydrothermal vent metagenome</name>
    <dbReference type="NCBI Taxonomy" id="652676"/>
    <lineage>
        <taxon>unclassified sequences</taxon>
        <taxon>metagenomes</taxon>
        <taxon>ecological metagenomes</taxon>
    </lineage>
</organism>